<dbReference type="EMBL" id="MLHJ01000064">
    <property type="protein sequence ID" value="OOF42263.1"/>
    <property type="molecule type" value="Genomic_DNA"/>
</dbReference>
<evidence type="ECO:0000313" key="2">
    <source>
        <dbReference type="EMBL" id="OOF42263.1"/>
    </source>
</evidence>
<reference evidence="2 3" key="1">
    <citation type="submission" date="2016-10" db="EMBL/GenBank/DDBJ databases">
        <title>Rodentibacter gen. nov. and new species.</title>
        <authorList>
            <person name="Christensen H."/>
        </authorList>
    </citation>
    <scope>NUCLEOTIDE SEQUENCE [LARGE SCALE GENOMIC DNA]</scope>
    <source>
        <strain evidence="2 3">CCUG17206</strain>
    </source>
</reference>
<sequence>MDKIFDIEPKHLTIVQDILRTHLAGYEVRAFGSRVKGTARKFSDLDLVVMSEEPLSLRLFAEVSEAFSESDLPYKVDVLDWATTSESFREIIEQKYVVVAEK</sequence>
<accession>A0A1V3ILM3</accession>
<dbReference type="CDD" id="cd05403">
    <property type="entry name" value="NT_KNTase_like"/>
    <property type="match status" value="1"/>
</dbReference>
<dbReference type="Gene3D" id="3.30.460.10">
    <property type="entry name" value="Beta Polymerase, domain 2"/>
    <property type="match status" value="1"/>
</dbReference>
<dbReference type="GO" id="GO:0016779">
    <property type="term" value="F:nucleotidyltransferase activity"/>
    <property type="evidence" value="ECO:0007669"/>
    <property type="project" value="InterPro"/>
</dbReference>
<organism evidence="2 3">
    <name type="scientific">Rodentibacter rarus</name>
    <dbReference type="NCBI Taxonomy" id="1908260"/>
    <lineage>
        <taxon>Bacteria</taxon>
        <taxon>Pseudomonadati</taxon>
        <taxon>Pseudomonadota</taxon>
        <taxon>Gammaproteobacteria</taxon>
        <taxon>Pasteurellales</taxon>
        <taxon>Pasteurellaceae</taxon>
        <taxon>Rodentibacter</taxon>
    </lineage>
</organism>
<name>A0A1V3ILM3_9PAST</name>
<dbReference type="Pfam" id="PF01909">
    <property type="entry name" value="NTP_transf_2"/>
    <property type="match status" value="1"/>
</dbReference>
<comment type="caution">
    <text evidence="2">The sequence shown here is derived from an EMBL/GenBank/DDBJ whole genome shotgun (WGS) entry which is preliminary data.</text>
</comment>
<dbReference type="Proteomes" id="UP000189433">
    <property type="component" value="Unassembled WGS sequence"/>
</dbReference>
<dbReference type="STRING" id="1908260.BKK50_07195"/>
<proteinExistence type="predicted"/>
<feature type="domain" description="Polymerase nucleotidyl transferase" evidence="1">
    <location>
        <begin position="16"/>
        <end position="97"/>
    </location>
</feature>
<dbReference type="AlphaFoldDB" id="A0A1V3ILM3"/>
<evidence type="ECO:0000259" key="1">
    <source>
        <dbReference type="Pfam" id="PF01909"/>
    </source>
</evidence>
<dbReference type="InterPro" id="IPR043519">
    <property type="entry name" value="NT_sf"/>
</dbReference>
<keyword evidence="3" id="KW-1185">Reference proteome</keyword>
<dbReference type="InterPro" id="IPR002934">
    <property type="entry name" value="Polymerase_NTP_transf_dom"/>
</dbReference>
<dbReference type="RefSeq" id="WP_077416757.1">
    <property type="nucleotide sequence ID" value="NZ_MLHJ01000064.1"/>
</dbReference>
<evidence type="ECO:0000313" key="3">
    <source>
        <dbReference type="Proteomes" id="UP000189433"/>
    </source>
</evidence>
<gene>
    <name evidence="2" type="ORF">BKK50_07195</name>
</gene>
<protein>
    <recommendedName>
        <fullName evidence="1">Polymerase nucleotidyl transferase domain-containing protein</fullName>
    </recommendedName>
</protein>
<dbReference type="OrthoDB" id="9808659at2"/>
<dbReference type="SUPFAM" id="SSF81301">
    <property type="entry name" value="Nucleotidyltransferase"/>
    <property type="match status" value="1"/>
</dbReference>